<dbReference type="PANTHER" id="PTHR36925">
    <property type="entry name" value="COBALT-PRECORRIN-6A REDUCTASE"/>
    <property type="match status" value="1"/>
</dbReference>
<reference evidence="4 5" key="1">
    <citation type="submission" date="2009-05" db="EMBL/GenBank/DDBJ databases">
        <authorList>
            <person name="Setubal J.C."/>
            <person name="Boyle S."/>
            <person name="Crasta O.R."/>
            <person name="Gillespie J.J."/>
            <person name="Kenyon R.W."/>
            <person name="Lu J."/>
            <person name="Mane S."/>
            <person name="Nagrani S."/>
            <person name="Shallom J.M."/>
            <person name="Shallom S."/>
            <person name="Shukla M."/>
            <person name="Snyder E.E."/>
            <person name="Sobral B.W."/>
            <person name="Wattam A.R."/>
            <person name="Will R."/>
            <person name="Williams K."/>
            <person name="Yoo H."/>
            <person name="Munk C."/>
            <person name="Tapia R."/>
            <person name="Green L."/>
            <person name="Rogers Y."/>
            <person name="Detter J.C."/>
            <person name="Bruce D."/>
            <person name="Brettin T.S."/>
            <person name="Tsolis R."/>
        </authorList>
    </citation>
    <scope>NUCLEOTIDE SEQUENCE [LARGE SCALE GENOMIC DNA]</scope>
    <source>
        <strain evidence="4 5">LMG 3301</strain>
    </source>
</reference>
<dbReference type="Proteomes" id="UP000004386">
    <property type="component" value="Unassembled WGS sequence"/>
</dbReference>
<dbReference type="Pfam" id="PF02571">
    <property type="entry name" value="CbiJ"/>
    <property type="match status" value="1"/>
</dbReference>
<dbReference type="GO" id="GO:0016994">
    <property type="term" value="F:precorrin-6A reductase activity"/>
    <property type="evidence" value="ECO:0007669"/>
    <property type="project" value="InterPro"/>
</dbReference>
<dbReference type="PROSITE" id="PS51014">
    <property type="entry name" value="COBK_CBIJ"/>
    <property type="match status" value="1"/>
</dbReference>
<dbReference type="HOGENOM" id="CLU_068627_1_0_5"/>
<proteinExistence type="predicted"/>
<dbReference type="UniPathway" id="UPA00148"/>
<comment type="pathway">
    <text evidence="1">Cofactor biosynthesis; adenosylcobalamin biosynthesis.</text>
</comment>
<keyword evidence="3 4" id="KW-0560">Oxidoreductase</keyword>
<keyword evidence="2" id="KW-0169">Cobalamin biosynthesis</keyword>
<evidence type="ECO:0000313" key="4">
    <source>
        <dbReference type="EMBL" id="EEQ96026.1"/>
    </source>
</evidence>
<dbReference type="InterPro" id="IPR003723">
    <property type="entry name" value="Precorrin-6x_reduct"/>
</dbReference>
<sequence>MEISLRGSEPKILILGGTAEAAALASAFAELPVKAITSLAGRTSNPTRLAGTVRIGGFGGPEGLADYIRAEKIHLVIDATHPYAARISQNAIIATEATKTPLVRLERPAWEKQPDDNWIDISGEAEAANAIPPHARVFLALGRQHIAPFAKRTDVHFVMRMIDPPDAALPPDSELILARPGDFAAEKQFLEKHKIGLIVSRNSGGTISYAKIEAARALGLPVMMISRPPAAVKNIVTSPEEAIAFARTSLGF</sequence>
<dbReference type="GO" id="GO:0009236">
    <property type="term" value="P:cobalamin biosynthetic process"/>
    <property type="evidence" value="ECO:0007669"/>
    <property type="project" value="UniProtKB-UniPathway"/>
</dbReference>
<dbReference type="NCBIfam" id="NF005968">
    <property type="entry name" value="PRK08057.1-2"/>
    <property type="match status" value="1"/>
</dbReference>
<evidence type="ECO:0000256" key="2">
    <source>
        <dbReference type="ARBA" id="ARBA00022573"/>
    </source>
</evidence>
<protein>
    <submittedName>
        <fullName evidence="4">Precorrin-6x reductase</fullName>
        <ecNumber evidence="4">1.14.99.20</ecNumber>
    </submittedName>
</protein>
<dbReference type="EC" id="1.14.99.20" evidence="4"/>
<accession>C4WKU1</accession>
<evidence type="ECO:0000313" key="5">
    <source>
        <dbReference type="Proteomes" id="UP000004386"/>
    </source>
</evidence>
<dbReference type="AlphaFoldDB" id="C4WKU1"/>
<dbReference type="NCBIfam" id="NF005971">
    <property type="entry name" value="PRK08057.1-5"/>
    <property type="match status" value="1"/>
</dbReference>
<evidence type="ECO:0000256" key="1">
    <source>
        <dbReference type="ARBA" id="ARBA00004953"/>
    </source>
</evidence>
<comment type="caution">
    <text evidence="4">The sequence shown here is derived from an EMBL/GenBank/DDBJ whole genome shotgun (WGS) entry which is preliminary data.</text>
</comment>
<dbReference type="GO" id="GO:0047097">
    <property type="term" value="F:phylloquinone monooxygenase (2,3-epoxidizing) activity"/>
    <property type="evidence" value="ECO:0007669"/>
    <property type="project" value="UniProtKB-EC"/>
</dbReference>
<name>C4WKU1_9HYPH</name>
<dbReference type="PANTHER" id="PTHR36925:SF1">
    <property type="entry name" value="COBALT-PRECORRIN-6A REDUCTASE"/>
    <property type="match status" value="1"/>
</dbReference>
<dbReference type="EMBL" id="ACQA01000001">
    <property type="protein sequence ID" value="EEQ96026.1"/>
    <property type="molecule type" value="Genomic_DNA"/>
</dbReference>
<organism evidence="4 5">
    <name type="scientific">Brucella intermedia LMG 3301</name>
    <dbReference type="NCBI Taxonomy" id="641118"/>
    <lineage>
        <taxon>Bacteria</taxon>
        <taxon>Pseudomonadati</taxon>
        <taxon>Pseudomonadota</taxon>
        <taxon>Alphaproteobacteria</taxon>
        <taxon>Hyphomicrobiales</taxon>
        <taxon>Brucellaceae</taxon>
        <taxon>Brucella/Ochrobactrum group</taxon>
        <taxon>Brucella</taxon>
    </lineage>
</organism>
<gene>
    <name evidence="4" type="primary">cobK</name>
    <name evidence="4" type="ORF">OINT_1001435</name>
</gene>
<evidence type="ECO:0000256" key="3">
    <source>
        <dbReference type="ARBA" id="ARBA00023002"/>
    </source>
</evidence>